<feature type="compositionally biased region" description="Basic and acidic residues" evidence="1">
    <location>
        <begin position="1"/>
        <end position="28"/>
    </location>
</feature>
<evidence type="ECO:0000256" key="1">
    <source>
        <dbReference type="SAM" id="MobiDB-lite"/>
    </source>
</evidence>
<feature type="compositionally biased region" description="Basic residues" evidence="1">
    <location>
        <begin position="171"/>
        <end position="184"/>
    </location>
</feature>
<name>A0A177UQE7_9BASI</name>
<keyword evidence="6" id="KW-1185">Reference proteome</keyword>
<feature type="compositionally biased region" description="Basic and acidic residues" evidence="1">
    <location>
        <begin position="79"/>
        <end position="117"/>
    </location>
</feature>
<dbReference type="AlphaFoldDB" id="A0A177UQE7"/>
<feature type="region of interest" description="Disordered" evidence="1">
    <location>
        <begin position="312"/>
        <end position="333"/>
    </location>
</feature>
<accession>A0A177UQE7</accession>
<evidence type="ECO:0000313" key="5">
    <source>
        <dbReference type="Proteomes" id="UP000077671"/>
    </source>
</evidence>
<dbReference type="EMBL" id="CAJHJG010000111">
    <property type="protein sequence ID" value="CAD6897536.1"/>
    <property type="molecule type" value="Genomic_DNA"/>
</dbReference>
<feature type="compositionally biased region" description="Acidic residues" evidence="1">
    <location>
        <begin position="151"/>
        <end position="166"/>
    </location>
</feature>
<dbReference type="Pfam" id="PF11160">
    <property type="entry name" value="Hva1_TUDOR"/>
    <property type="match status" value="1"/>
</dbReference>
<dbReference type="InterPro" id="IPR021331">
    <property type="entry name" value="Hva1_TUDOR"/>
</dbReference>
<sequence>MPQSKDKYTDPKLRDEVKQELMESDKGGKPGQWSARKAQMMASEYKKRGGGYTDDKKDESAKHLDQWSKEDWQTSSGKGEAKNEDGTEERYLPKKAWEKMSEQEKKETNEKKRDASKKGQQFVGNTDKAKASRKKAQKEEREDKDEAAAAGEEEEEGQQLEEEDKEEEKKKKSASKARTAKSGKSKKDDDKDEEVSKQAAKEQTTGPRRSSRKRKSSVSADSKNDMSNESDQEDEPAEKKQKQTTDNRSKASSSSTKKGDTHGSKHDSYDLPAEQASKDRLPKKGQKCHWKAMPGWVEGHVKEILTSTKTVNGKSVRATKDDPRIVLRSHGPSEKLAVHKPDACYFDN</sequence>
<feature type="compositionally biased region" description="Polar residues" evidence="1">
    <location>
        <begin position="218"/>
        <end position="227"/>
    </location>
</feature>
<feature type="compositionally biased region" description="Basic and acidic residues" evidence="1">
    <location>
        <begin position="257"/>
        <end position="269"/>
    </location>
</feature>
<evidence type="ECO:0000313" key="6">
    <source>
        <dbReference type="Proteomes" id="UP000836402"/>
    </source>
</evidence>
<evidence type="ECO:0000313" key="3">
    <source>
        <dbReference type="EMBL" id="CAD6897536.1"/>
    </source>
</evidence>
<dbReference type="Proteomes" id="UP000836402">
    <property type="component" value="Unassembled WGS sequence"/>
</dbReference>
<feature type="domain" description="Hypervirulence associated protein TUDOR" evidence="2">
    <location>
        <begin position="285"/>
        <end position="343"/>
    </location>
</feature>
<feature type="region of interest" description="Disordered" evidence="1">
    <location>
        <begin position="1"/>
        <end position="287"/>
    </location>
</feature>
<reference evidence="3" key="3">
    <citation type="submission" date="2020-10" db="EMBL/GenBank/DDBJ databases">
        <authorList>
            <person name="Sedaghatjoo S."/>
        </authorList>
    </citation>
    <scope>NUCLEOTIDE SEQUENCE</scope>
    <source>
        <strain evidence="3">AZH3</strain>
    </source>
</reference>
<reference evidence="4" key="1">
    <citation type="submission" date="2016-04" db="EMBL/GenBank/DDBJ databases">
        <authorList>
            <person name="Nguyen H.D."/>
            <person name="Kesanakurti P."/>
            <person name="Cullis J."/>
            <person name="Levesque C.A."/>
            <person name="Hambleton S."/>
        </authorList>
    </citation>
    <scope>NUCLEOTIDE SEQUENCE</scope>
    <source>
        <strain evidence="4">DAOMC 238032</strain>
    </source>
</reference>
<proteinExistence type="predicted"/>
<comment type="caution">
    <text evidence="4">The sequence shown here is derived from an EMBL/GenBank/DDBJ whole genome shotgun (WGS) entry which is preliminary data.</text>
</comment>
<feature type="compositionally biased region" description="Basic and acidic residues" evidence="1">
    <location>
        <begin position="137"/>
        <end position="147"/>
    </location>
</feature>
<feature type="compositionally biased region" description="Basic and acidic residues" evidence="1">
    <location>
        <begin position="185"/>
        <end position="200"/>
    </location>
</feature>
<feature type="compositionally biased region" description="Basic and acidic residues" evidence="1">
    <location>
        <begin position="237"/>
        <end position="249"/>
    </location>
</feature>
<organism evidence="4 5">
    <name type="scientific">Tilletia caries</name>
    <name type="common">wheat bunt fungus</name>
    <dbReference type="NCBI Taxonomy" id="13290"/>
    <lineage>
        <taxon>Eukaryota</taxon>
        <taxon>Fungi</taxon>
        <taxon>Dikarya</taxon>
        <taxon>Basidiomycota</taxon>
        <taxon>Ustilaginomycotina</taxon>
        <taxon>Exobasidiomycetes</taxon>
        <taxon>Tilletiales</taxon>
        <taxon>Tilletiaceae</taxon>
        <taxon>Tilletia</taxon>
    </lineage>
</organism>
<protein>
    <recommendedName>
        <fullName evidence="2">Hypervirulence associated protein TUDOR domain-containing protein</fullName>
    </recommendedName>
</protein>
<reference evidence="4" key="2">
    <citation type="journal article" date="2019" name="IMA Fungus">
        <title>Genome sequencing and comparison of five Tilletia species to identify candidate genes for the detection of regulated species infecting wheat.</title>
        <authorList>
            <person name="Nguyen H.D.T."/>
            <person name="Sultana T."/>
            <person name="Kesanakurti P."/>
            <person name="Hambleton S."/>
        </authorList>
    </citation>
    <scope>NUCLEOTIDE SEQUENCE</scope>
    <source>
        <strain evidence="4">DAOMC 238032</strain>
    </source>
</reference>
<dbReference type="EMBL" id="LWDD02000079">
    <property type="protein sequence ID" value="KAE8264252.1"/>
    <property type="molecule type" value="Genomic_DNA"/>
</dbReference>
<dbReference type="Proteomes" id="UP000077671">
    <property type="component" value="Unassembled WGS sequence"/>
</dbReference>
<evidence type="ECO:0000313" key="4">
    <source>
        <dbReference type="EMBL" id="KAE8264252.1"/>
    </source>
</evidence>
<feature type="compositionally biased region" description="Basic and acidic residues" evidence="1">
    <location>
        <begin position="318"/>
        <end position="333"/>
    </location>
</feature>
<feature type="compositionally biased region" description="Basic and acidic residues" evidence="1">
    <location>
        <begin position="53"/>
        <end position="72"/>
    </location>
</feature>
<evidence type="ECO:0000259" key="2">
    <source>
        <dbReference type="Pfam" id="PF11160"/>
    </source>
</evidence>
<gene>
    <name evidence="4" type="ORF">A4X03_0g1080</name>
    <name evidence="3" type="ORF">JKIAZH3_G846</name>
</gene>